<dbReference type="PANTHER" id="PTHR43684:SF1">
    <property type="entry name" value="ENOYL-COA DELTA ISOMERASE 2"/>
    <property type="match status" value="1"/>
</dbReference>
<dbReference type="InterPro" id="IPR014748">
    <property type="entry name" value="Enoyl-CoA_hydra_C"/>
</dbReference>
<dbReference type="KEGG" id="alj:G8D99_10255"/>
<reference evidence="5 6" key="1">
    <citation type="submission" date="2020-03" db="EMBL/GenBank/DDBJ databases">
        <authorList>
            <person name="Zhu W."/>
        </authorList>
    </citation>
    <scope>NUCLEOTIDE SEQUENCE [LARGE SCALE GENOMIC DNA]</scope>
    <source>
        <strain evidence="5 6">185</strain>
    </source>
</reference>
<dbReference type="InterPro" id="IPR001753">
    <property type="entry name" value="Enoyl-CoA_hydra/iso"/>
</dbReference>
<name>A0A6G8S5D8_9GAMM</name>
<keyword evidence="6" id="KW-1185">Reference proteome</keyword>
<organism evidence="5 6">
    <name type="scientific">Acinetobacter lanii</name>
    <dbReference type="NCBI Taxonomy" id="2715163"/>
    <lineage>
        <taxon>Bacteria</taxon>
        <taxon>Pseudomonadati</taxon>
        <taxon>Pseudomonadota</taxon>
        <taxon>Gammaproteobacteria</taxon>
        <taxon>Moraxellales</taxon>
        <taxon>Moraxellaceae</taxon>
        <taxon>Acinetobacter</taxon>
    </lineage>
</organism>
<keyword evidence="3" id="KW-0576">Peroxisome</keyword>
<sequence length="265" mass="29111">MLTCIEQPVPHLKAQLEQGILTLMIDRPEAKNALDMALYIHLRQAIEEAGQSNQVRVLILRGIDADFSAGNDMKSFLQLPELPAAGEAGTTPPFMLLKAIAQFSKPCIAAVRGVCIGVANTLLLHFDFIYADQTATFQMPFVSLGLSLEGAASLLLAQRSSYLHAADILFKAQKYDAEKALQAGILSEIVDDPYQTALTEAQHLASLPIASLKAVKKLMKHDLERVLKCIDEEAEVVMQRANSPEMFEAVSAFMQKRAPDFSQFH</sequence>
<evidence type="ECO:0000256" key="3">
    <source>
        <dbReference type="ARBA" id="ARBA00023140"/>
    </source>
</evidence>
<dbReference type="Gene3D" id="3.90.226.10">
    <property type="entry name" value="2-enoyl-CoA Hydratase, Chain A, domain 1"/>
    <property type="match status" value="1"/>
</dbReference>
<evidence type="ECO:0000256" key="1">
    <source>
        <dbReference type="ARBA" id="ARBA00004275"/>
    </source>
</evidence>
<dbReference type="GO" id="GO:0004165">
    <property type="term" value="F:delta(3)-delta(2)-enoyl-CoA isomerase activity"/>
    <property type="evidence" value="ECO:0007669"/>
    <property type="project" value="UniProtKB-ARBA"/>
</dbReference>
<dbReference type="CDD" id="cd06558">
    <property type="entry name" value="crotonase-like"/>
    <property type="match status" value="1"/>
</dbReference>
<dbReference type="InterPro" id="IPR051053">
    <property type="entry name" value="ECH/Chromodomain_protein"/>
</dbReference>
<dbReference type="Gene3D" id="1.10.12.10">
    <property type="entry name" value="Lyase 2-enoyl-coa Hydratase, Chain A, domain 2"/>
    <property type="match status" value="1"/>
</dbReference>
<evidence type="ECO:0000256" key="4">
    <source>
        <dbReference type="ARBA" id="ARBA00023235"/>
    </source>
</evidence>
<dbReference type="RefSeq" id="WP_166325386.1">
    <property type="nucleotide sequence ID" value="NZ_CP049916.1"/>
</dbReference>
<evidence type="ECO:0000313" key="5">
    <source>
        <dbReference type="EMBL" id="QIO09362.1"/>
    </source>
</evidence>
<proteinExistence type="inferred from homology"/>
<accession>A0A6G8S5D8</accession>
<dbReference type="PANTHER" id="PTHR43684">
    <property type="match status" value="1"/>
</dbReference>
<protein>
    <submittedName>
        <fullName evidence="5">Enoyl-CoA hydratase</fullName>
    </submittedName>
</protein>
<dbReference type="Proteomes" id="UP000501939">
    <property type="component" value="Chromosome"/>
</dbReference>
<evidence type="ECO:0000256" key="2">
    <source>
        <dbReference type="ARBA" id="ARBA00005254"/>
    </source>
</evidence>
<dbReference type="Pfam" id="PF00378">
    <property type="entry name" value="ECH_1"/>
    <property type="match status" value="1"/>
</dbReference>
<dbReference type="SUPFAM" id="SSF52096">
    <property type="entry name" value="ClpP/crotonase"/>
    <property type="match status" value="1"/>
</dbReference>
<dbReference type="InterPro" id="IPR029045">
    <property type="entry name" value="ClpP/crotonase-like_dom_sf"/>
</dbReference>
<gene>
    <name evidence="5" type="ORF">G8D99_10255</name>
</gene>
<dbReference type="AlphaFoldDB" id="A0A6G8S5D8"/>
<dbReference type="EMBL" id="CP049916">
    <property type="protein sequence ID" value="QIO09362.1"/>
    <property type="molecule type" value="Genomic_DNA"/>
</dbReference>
<evidence type="ECO:0000313" key="6">
    <source>
        <dbReference type="Proteomes" id="UP000501939"/>
    </source>
</evidence>
<comment type="similarity">
    <text evidence="2">Belongs to the enoyl-CoA hydratase/isomerase family.</text>
</comment>
<keyword evidence="4" id="KW-0413">Isomerase</keyword>
<comment type="subcellular location">
    <subcellularLocation>
        <location evidence="1">Peroxisome</location>
    </subcellularLocation>
</comment>